<comment type="similarity">
    <text evidence="3">Belongs to the peptidase C56 family. HSP31-like subfamily.</text>
</comment>
<evidence type="ECO:0000256" key="1">
    <source>
        <dbReference type="ARBA" id="ARBA00023016"/>
    </source>
</evidence>
<organism evidence="5">
    <name type="scientific">Arcella intermedia</name>
    <dbReference type="NCBI Taxonomy" id="1963864"/>
    <lineage>
        <taxon>Eukaryota</taxon>
        <taxon>Amoebozoa</taxon>
        <taxon>Tubulinea</taxon>
        <taxon>Elardia</taxon>
        <taxon>Arcellinida</taxon>
        <taxon>Sphaerothecina</taxon>
        <taxon>Arcellidae</taxon>
        <taxon>Arcella</taxon>
    </lineage>
</organism>
<keyword evidence="2" id="KW-0456">Lyase</keyword>
<dbReference type="PANTHER" id="PTHR48094:SF11">
    <property type="entry name" value="GLUTATHIONE-INDEPENDENT GLYOXALASE HSP31-RELATED"/>
    <property type="match status" value="1"/>
</dbReference>
<name>A0A6B2LH03_9EUKA</name>
<evidence type="ECO:0000256" key="3">
    <source>
        <dbReference type="ARBA" id="ARBA00038493"/>
    </source>
</evidence>
<dbReference type="InterPro" id="IPR002818">
    <property type="entry name" value="DJ-1/PfpI"/>
</dbReference>
<evidence type="ECO:0000256" key="2">
    <source>
        <dbReference type="ARBA" id="ARBA00023239"/>
    </source>
</evidence>
<feature type="domain" description="DJ-1/PfpI" evidence="4">
    <location>
        <begin position="23"/>
        <end position="219"/>
    </location>
</feature>
<reference evidence="5" key="1">
    <citation type="journal article" date="2020" name="J. Eukaryot. Microbiol.">
        <title>De novo Sequencing, Assembly and Annotation of the Transcriptome for the Free-Living Testate Amoeba Arcella intermedia.</title>
        <authorList>
            <person name="Ribeiro G.M."/>
            <person name="Porfirio-Sousa A.L."/>
            <person name="Maurer-Alcala X.X."/>
            <person name="Katz L.A."/>
            <person name="Lahr D.J.G."/>
        </authorList>
    </citation>
    <scope>NUCLEOTIDE SEQUENCE</scope>
</reference>
<dbReference type="Gene3D" id="3.40.50.880">
    <property type="match status" value="1"/>
</dbReference>
<dbReference type="InterPro" id="IPR050325">
    <property type="entry name" value="Prot/Nucl_acid_deglycase"/>
</dbReference>
<dbReference type="AlphaFoldDB" id="A0A6B2LH03"/>
<keyword evidence="1" id="KW-0346">Stress response</keyword>
<dbReference type="GO" id="GO:0005737">
    <property type="term" value="C:cytoplasm"/>
    <property type="evidence" value="ECO:0007669"/>
    <property type="project" value="TreeGrafter"/>
</dbReference>
<evidence type="ECO:0000259" key="4">
    <source>
        <dbReference type="Pfam" id="PF01965"/>
    </source>
</evidence>
<dbReference type="PANTHER" id="PTHR48094">
    <property type="entry name" value="PROTEIN/NUCLEIC ACID DEGLYCASE DJ-1-RELATED"/>
    <property type="match status" value="1"/>
</dbReference>
<proteinExistence type="inferred from homology"/>
<dbReference type="Pfam" id="PF01965">
    <property type="entry name" value="DJ-1_PfpI"/>
    <property type="match status" value="1"/>
</dbReference>
<sequence>MFILTSHNKIDKLDKQTGWYLPEVAHPYHVWKTNNIKIDFVSPQGGKTPIDEGSIKAFEKDAICTEFLADKEAEEGYTNTRTIAQVNLSDYAAVFFPGGHGPMYDLAEQQEIGAKVGQYFEKGGLVAAVCHGPAGLVPVKLSSGESIVKGKKVTSFSNKEEDAVGLSPAMPFMLESKLKELGGEFSAAELWQAHVVVDGRLVTGQNPASSSQLAQEVLKLV</sequence>
<protein>
    <recommendedName>
        <fullName evidence="4">DJ-1/PfpI domain-containing protein</fullName>
    </recommendedName>
</protein>
<dbReference type="GO" id="GO:0019243">
    <property type="term" value="P:methylglyoxal catabolic process to D-lactate via S-lactoyl-glutathione"/>
    <property type="evidence" value="ECO:0007669"/>
    <property type="project" value="TreeGrafter"/>
</dbReference>
<dbReference type="SUPFAM" id="SSF52317">
    <property type="entry name" value="Class I glutamine amidotransferase-like"/>
    <property type="match status" value="1"/>
</dbReference>
<evidence type="ECO:0000313" key="5">
    <source>
        <dbReference type="EMBL" id="NDV36359.1"/>
    </source>
</evidence>
<dbReference type="CDD" id="cd03141">
    <property type="entry name" value="GATase1_Hsp31_like"/>
    <property type="match status" value="1"/>
</dbReference>
<dbReference type="EMBL" id="GIBP01007390">
    <property type="protein sequence ID" value="NDV36359.1"/>
    <property type="molecule type" value="Transcribed_RNA"/>
</dbReference>
<dbReference type="GO" id="GO:0019172">
    <property type="term" value="F:glyoxalase III activity"/>
    <property type="evidence" value="ECO:0007669"/>
    <property type="project" value="TreeGrafter"/>
</dbReference>
<dbReference type="InterPro" id="IPR029062">
    <property type="entry name" value="Class_I_gatase-like"/>
</dbReference>
<accession>A0A6B2LH03</accession>